<keyword evidence="3" id="KW-1185">Reference proteome</keyword>
<comment type="caution">
    <text evidence="2">The sequence shown here is derived from an EMBL/GenBank/DDBJ whole genome shotgun (WGS) entry which is preliminary data.</text>
</comment>
<keyword evidence="1" id="KW-1133">Transmembrane helix</keyword>
<sequence>MNEKRFINGWRHRYQKVSVKGVLCLHLLYAGYHGVLGIMQSSIWFLALCAYYLILSVMRVCVLYADRHDRQYFICQKQFIEKISGVLLLLLSVALMGVIAISLSHDIAVKYDTIMMITIATFVFVKIGFAIWRALHRRKKRSVSMELLKNISLAEAAASVFTLQRSMIASFGEWENGWIVDDITAAVVCLFVMGIGFQILFRKKKEEMKR</sequence>
<evidence type="ECO:0000313" key="3">
    <source>
        <dbReference type="Proteomes" id="UP001524435"/>
    </source>
</evidence>
<dbReference type="Proteomes" id="UP001524435">
    <property type="component" value="Unassembled WGS sequence"/>
</dbReference>
<evidence type="ECO:0000313" key="2">
    <source>
        <dbReference type="EMBL" id="MCQ5122312.1"/>
    </source>
</evidence>
<evidence type="ECO:0000256" key="1">
    <source>
        <dbReference type="SAM" id="Phobius"/>
    </source>
</evidence>
<name>A0ABT1SM59_9FIRM</name>
<feature type="transmembrane region" description="Helical" evidence="1">
    <location>
        <begin position="21"/>
        <end position="39"/>
    </location>
</feature>
<keyword evidence="1" id="KW-0472">Membrane</keyword>
<proteinExistence type="predicted"/>
<organism evidence="2 3">
    <name type="scientific">Massilicoli timonensis</name>
    <dbReference type="NCBI Taxonomy" id="2015901"/>
    <lineage>
        <taxon>Bacteria</taxon>
        <taxon>Bacillati</taxon>
        <taxon>Bacillota</taxon>
        <taxon>Erysipelotrichia</taxon>
        <taxon>Erysipelotrichales</taxon>
        <taxon>Erysipelotrichaceae</taxon>
        <taxon>Massilicoli</taxon>
    </lineage>
</organism>
<feature type="transmembrane region" description="Helical" evidence="1">
    <location>
        <begin position="183"/>
        <end position="201"/>
    </location>
</feature>
<reference evidence="2 3" key="1">
    <citation type="submission" date="2022-06" db="EMBL/GenBank/DDBJ databases">
        <title>Isolation of gut microbiota from human fecal samples.</title>
        <authorList>
            <person name="Pamer E.G."/>
            <person name="Barat B."/>
            <person name="Waligurski E."/>
            <person name="Medina S."/>
            <person name="Paddock L."/>
            <person name="Mostad J."/>
        </authorList>
    </citation>
    <scope>NUCLEOTIDE SEQUENCE [LARGE SCALE GENOMIC DNA]</scope>
    <source>
        <strain evidence="2 3">DFI.6.1</strain>
    </source>
</reference>
<feature type="transmembrane region" description="Helical" evidence="1">
    <location>
        <begin position="45"/>
        <end position="65"/>
    </location>
</feature>
<keyword evidence="1" id="KW-0812">Transmembrane</keyword>
<dbReference type="RefSeq" id="WP_102268473.1">
    <property type="nucleotide sequence ID" value="NZ_CALVCM010000043.1"/>
</dbReference>
<gene>
    <name evidence="2" type="ORF">NE663_08580</name>
</gene>
<accession>A0ABT1SM59</accession>
<dbReference type="EMBL" id="JANGCH010000012">
    <property type="protein sequence ID" value="MCQ5122312.1"/>
    <property type="molecule type" value="Genomic_DNA"/>
</dbReference>
<protein>
    <submittedName>
        <fullName evidence="2">Uncharacterized protein</fullName>
    </submittedName>
</protein>
<feature type="transmembrane region" description="Helical" evidence="1">
    <location>
        <begin position="114"/>
        <end position="135"/>
    </location>
</feature>
<feature type="transmembrane region" description="Helical" evidence="1">
    <location>
        <begin position="86"/>
        <end position="108"/>
    </location>
</feature>
<feature type="transmembrane region" description="Helical" evidence="1">
    <location>
        <begin position="147"/>
        <end position="163"/>
    </location>
</feature>